<sequence>MKNPTVAKRYAEALFDVAQQKGQIETAEVELVAIVDALRAHPELEKLMLHPSISTEVKKKQMTELFGTRVSVIVMNFILLLLDRRRQENLAGISEEYTRLVDQANGRVKVTVESAIPLSDEEISTLKNTLGANGKQIDVTSTVNPALIGGAKVRVGDRVFDYTVAAQLERFRQTLKY</sequence>
<evidence type="ECO:0000313" key="11">
    <source>
        <dbReference type="Proteomes" id="UP000245634"/>
    </source>
</evidence>
<evidence type="ECO:0000256" key="5">
    <source>
        <dbReference type="ARBA" id="ARBA00023136"/>
    </source>
</evidence>
<dbReference type="RefSeq" id="WP_109685212.1">
    <property type="nucleotide sequence ID" value="NZ_QGGL01000001.1"/>
</dbReference>
<keyword evidence="9" id="KW-1133">Transmembrane helix</keyword>
<dbReference type="PANTHER" id="PTHR11910">
    <property type="entry name" value="ATP SYNTHASE DELTA CHAIN"/>
    <property type="match status" value="1"/>
</dbReference>
<dbReference type="NCBIfam" id="TIGR01145">
    <property type="entry name" value="ATP_synt_delta"/>
    <property type="match status" value="1"/>
</dbReference>
<evidence type="ECO:0000256" key="8">
    <source>
        <dbReference type="HAMAP-Rule" id="MF_01416"/>
    </source>
</evidence>
<keyword evidence="4 8" id="KW-0406">Ion transport</keyword>
<dbReference type="GO" id="GO:0045259">
    <property type="term" value="C:proton-transporting ATP synthase complex"/>
    <property type="evidence" value="ECO:0007669"/>
    <property type="project" value="UniProtKB-KW"/>
</dbReference>
<dbReference type="GO" id="GO:0005886">
    <property type="term" value="C:plasma membrane"/>
    <property type="evidence" value="ECO:0007669"/>
    <property type="project" value="UniProtKB-SubCell"/>
</dbReference>
<keyword evidence="6 8" id="KW-0139">CF(1)</keyword>
<comment type="function">
    <text evidence="8">This protein is part of the stalk that links CF(0) to CF(1). It either transmits conformational changes from CF(0) to CF(1) or is implicated in proton conduction.</text>
</comment>
<dbReference type="AlphaFoldDB" id="A0A316DDF8"/>
<name>A0A316DDF8_9BACL</name>
<dbReference type="Pfam" id="PF00213">
    <property type="entry name" value="OSCP"/>
    <property type="match status" value="1"/>
</dbReference>
<keyword evidence="8" id="KW-1003">Cell membrane</keyword>
<dbReference type="PROSITE" id="PS00389">
    <property type="entry name" value="ATPASE_DELTA"/>
    <property type="match status" value="1"/>
</dbReference>
<keyword evidence="7 8" id="KW-0066">ATP synthesis</keyword>
<evidence type="ECO:0000256" key="7">
    <source>
        <dbReference type="ARBA" id="ARBA00023310"/>
    </source>
</evidence>
<keyword evidence="5 8" id="KW-0472">Membrane</keyword>
<dbReference type="InterPro" id="IPR026015">
    <property type="entry name" value="ATP_synth_OSCP/delta_N_sf"/>
</dbReference>
<protein>
    <recommendedName>
        <fullName evidence="8">ATP synthase subunit delta</fullName>
    </recommendedName>
    <alternativeName>
        <fullName evidence="8">ATP synthase F(1) sector subunit delta</fullName>
    </alternativeName>
    <alternativeName>
        <fullName evidence="8">F-type ATPase subunit delta</fullName>
        <shortName evidence="8">F-ATPase subunit delta</shortName>
    </alternativeName>
</protein>
<feature type="transmembrane region" description="Helical" evidence="9">
    <location>
        <begin position="65"/>
        <end position="82"/>
    </location>
</feature>
<evidence type="ECO:0000313" key="10">
    <source>
        <dbReference type="EMBL" id="PWK16267.1"/>
    </source>
</evidence>
<keyword evidence="3 8" id="KW-0375">Hydrogen ion transport</keyword>
<dbReference type="HAMAP" id="MF_01416">
    <property type="entry name" value="ATP_synth_delta_bact"/>
    <property type="match status" value="1"/>
</dbReference>
<dbReference type="SUPFAM" id="SSF47928">
    <property type="entry name" value="N-terminal domain of the delta subunit of the F1F0-ATP synthase"/>
    <property type="match status" value="1"/>
</dbReference>
<dbReference type="PRINTS" id="PR00125">
    <property type="entry name" value="ATPASEDELTA"/>
</dbReference>
<accession>A0A316DDF8</accession>
<keyword evidence="11" id="KW-1185">Reference proteome</keyword>
<dbReference type="NCBIfam" id="NF004403">
    <property type="entry name" value="PRK05758.2-4"/>
    <property type="match status" value="1"/>
</dbReference>
<dbReference type="OrthoDB" id="9802471at2"/>
<evidence type="ECO:0000256" key="2">
    <source>
        <dbReference type="ARBA" id="ARBA00022448"/>
    </source>
</evidence>
<dbReference type="Gene3D" id="1.10.520.20">
    <property type="entry name" value="N-terminal domain of the delta subunit of the F1F0-ATP synthase"/>
    <property type="match status" value="1"/>
</dbReference>
<comment type="caution">
    <text evidence="10">The sequence shown here is derived from an EMBL/GenBank/DDBJ whole genome shotgun (WGS) entry which is preliminary data.</text>
</comment>
<evidence type="ECO:0000256" key="1">
    <source>
        <dbReference type="ARBA" id="ARBA00004370"/>
    </source>
</evidence>
<evidence type="ECO:0000256" key="6">
    <source>
        <dbReference type="ARBA" id="ARBA00023196"/>
    </source>
</evidence>
<dbReference type="EMBL" id="QGGL01000001">
    <property type="protein sequence ID" value="PWK16267.1"/>
    <property type="molecule type" value="Genomic_DNA"/>
</dbReference>
<comment type="subcellular location">
    <subcellularLocation>
        <location evidence="8">Cell membrane</location>
        <topology evidence="8">Peripheral membrane protein</topology>
    </subcellularLocation>
    <subcellularLocation>
        <location evidence="1">Membrane</location>
    </subcellularLocation>
</comment>
<comment type="similarity">
    <text evidence="8">Belongs to the ATPase delta chain family.</text>
</comment>
<evidence type="ECO:0000256" key="9">
    <source>
        <dbReference type="SAM" id="Phobius"/>
    </source>
</evidence>
<proteinExistence type="inferred from homology"/>
<comment type="function">
    <text evidence="8">F(1)F(0) ATP synthase produces ATP from ADP in the presence of a proton or sodium gradient. F-type ATPases consist of two structural domains, F(1) containing the extramembraneous catalytic core and F(0) containing the membrane proton channel, linked together by a central stalk and a peripheral stalk. During catalysis, ATP synthesis in the catalytic domain of F(1) is coupled via a rotary mechanism of the central stalk subunits to proton translocation.</text>
</comment>
<dbReference type="InterPro" id="IPR020781">
    <property type="entry name" value="ATPase_OSCP/d_CS"/>
</dbReference>
<organism evidence="10 11">
    <name type="scientific">Tumebacillus permanentifrigoris</name>
    <dbReference type="NCBI Taxonomy" id="378543"/>
    <lineage>
        <taxon>Bacteria</taxon>
        <taxon>Bacillati</taxon>
        <taxon>Bacillota</taxon>
        <taxon>Bacilli</taxon>
        <taxon>Bacillales</taxon>
        <taxon>Alicyclobacillaceae</taxon>
        <taxon>Tumebacillus</taxon>
    </lineage>
</organism>
<gene>
    <name evidence="8" type="primary">atpH</name>
    <name evidence="10" type="ORF">C7459_101130</name>
</gene>
<evidence type="ECO:0000256" key="4">
    <source>
        <dbReference type="ARBA" id="ARBA00023065"/>
    </source>
</evidence>
<keyword evidence="9" id="KW-0812">Transmembrane</keyword>
<keyword evidence="2 8" id="KW-0813">Transport</keyword>
<dbReference type="GO" id="GO:0046933">
    <property type="term" value="F:proton-transporting ATP synthase activity, rotational mechanism"/>
    <property type="evidence" value="ECO:0007669"/>
    <property type="project" value="UniProtKB-UniRule"/>
</dbReference>
<evidence type="ECO:0000256" key="3">
    <source>
        <dbReference type="ARBA" id="ARBA00022781"/>
    </source>
</evidence>
<dbReference type="Proteomes" id="UP000245634">
    <property type="component" value="Unassembled WGS sequence"/>
</dbReference>
<dbReference type="InterPro" id="IPR000711">
    <property type="entry name" value="ATPase_OSCP/dsu"/>
</dbReference>
<reference evidence="10 11" key="1">
    <citation type="submission" date="2018-05" db="EMBL/GenBank/DDBJ databases">
        <title>Genomic Encyclopedia of Type Strains, Phase IV (KMG-IV): sequencing the most valuable type-strain genomes for metagenomic binning, comparative biology and taxonomic classification.</title>
        <authorList>
            <person name="Goeker M."/>
        </authorList>
    </citation>
    <scope>NUCLEOTIDE SEQUENCE [LARGE SCALE GENOMIC DNA]</scope>
    <source>
        <strain evidence="10 11">DSM 18773</strain>
    </source>
</reference>